<keyword evidence="1" id="KW-1133">Transmembrane helix</keyword>
<feature type="transmembrane region" description="Helical" evidence="1">
    <location>
        <begin position="7"/>
        <end position="25"/>
    </location>
</feature>
<proteinExistence type="predicted"/>
<sequence length="133" mass="15857">MIQRIQSLYLFICSIINLAYCYHLYFENEIAKFFLDVDSNIPFEVILLFPLIISIICFYTIFKYKKRQTQFVLNRLSIILCFLFVGILIFVFDLASNFEWINLVPLFSIILLVLANRAIKKDEDLIRSIDRIR</sequence>
<dbReference type="InterPro" id="IPR025635">
    <property type="entry name" value="DUF4293"/>
</dbReference>
<feature type="transmembrane region" description="Helical" evidence="1">
    <location>
        <begin position="76"/>
        <end position="94"/>
    </location>
</feature>
<dbReference type="AlphaFoldDB" id="A0A381TID8"/>
<gene>
    <name evidence="2" type="ORF">METZ01_LOCUS68115</name>
</gene>
<evidence type="ECO:0008006" key="3">
    <source>
        <dbReference type="Google" id="ProtNLM"/>
    </source>
</evidence>
<reference evidence="2" key="1">
    <citation type="submission" date="2018-05" db="EMBL/GenBank/DDBJ databases">
        <authorList>
            <person name="Lanie J.A."/>
            <person name="Ng W.-L."/>
            <person name="Kazmierczak K.M."/>
            <person name="Andrzejewski T.M."/>
            <person name="Davidsen T.M."/>
            <person name="Wayne K.J."/>
            <person name="Tettelin H."/>
            <person name="Glass J.I."/>
            <person name="Rusch D."/>
            <person name="Podicherti R."/>
            <person name="Tsui H.-C.T."/>
            <person name="Winkler M.E."/>
        </authorList>
    </citation>
    <scope>NUCLEOTIDE SEQUENCE</scope>
</reference>
<protein>
    <recommendedName>
        <fullName evidence="3">DUF4293 domain-containing protein</fullName>
    </recommendedName>
</protein>
<organism evidence="2">
    <name type="scientific">marine metagenome</name>
    <dbReference type="NCBI Taxonomy" id="408172"/>
    <lineage>
        <taxon>unclassified sequences</taxon>
        <taxon>metagenomes</taxon>
        <taxon>ecological metagenomes</taxon>
    </lineage>
</organism>
<keyword evidence="1" id="KW-0812">Transmembrane</keyword>
<dbReference type="Pfam" id="PF14126">
    <property type="entry name" value="DUF4293"/>
    <property type="match status" value="1"/>
</dbReference>
<keyword evidence="1" id="KW-0472">Membrane</keyword>
<evidence type="ECO:0000313" key="2">
    <source>
        <dbReference type="EMBL" id="SVA15261.1"/>
    </source>
</evidence>
<evidence type="ECO:0000256" key="1">
    <source>
        <dbReference type="SAM" id="Phobius"/>
    </source>
</evidence>
<name>A0A381TID8_9ZZZZ</name>
<feature type="transmembrane region" description="Helical" evidence="1">
    <location>
        <begin position="100"/>
        <end position="119"/>
    </location>
</feature>
<accession>A0A381TID8</accession>
<dbReference type="EMBL" id="UINC01004565">
    <property type="protein sequence ID" value="SVA15261.1"/>
    <property type="molecule type" value="Genomic_DNA"/>
</dbReference>
<feature type="transmembrane region" description="Helical" evidence="1">
    <location>
        <begin position="45"/>
        <end position="64"/>
    </location>
</feature>